<sequence length="71" mass="7822">MSNKMFTLTVPVTFKKDGKDQTSFRRVGAVFENTRENGETVLSIKLDFPVAVTELVAFPPKADGDDGQVTE</sequence>
<dbReference type="STRING" id="1317121.ATO11_19610"/>
<dbReference type="RefSeq" id="WP_050532604.1">
    <property type="nucleotide sequence ID" value="NZ_AQQZ01000019.1"/>
</dbReference>
<keyword evidence="2" id="KW-1185">Reference proteome</keyword>
<accession>A0A0L1JJS1</accession>
<dbReference type="OrthoDB" id="7652274at2"/>
<reference evidence="1 2" key="1">
    <citation type="journal article" date="2015" name="Int. J. Syst. Evol. Microbiol.">
        <title>Aestuariivita atlantica sp. nov., isolated from deep sea sediment of the Atlantic Ocean.</title>
        <authorList>
            <person name="Li G."/>
            <person name="Lai Q."/>
            <person name="Du Y."/>
            <person name="Liu X."/>
            <person name="Sun F."/>
            <person name="Shao Z."/>
        </authorList>
    </citation>
    <scope>NUCLEOTIDE SEQUENCE [LARGE SCALE GENOMIC DNA]</scope>
    <source>
        <strain evidence="1 2">22II-S11-z3</strain>
    </source>
</reference>
<organism evidence="1 2">
    <name type="scientific">Pseudaestuariivita atlantica</name>
    <dbReference type="NCBI Taxonomy" id="1317121"/>
    <lineage>
        <taxon>Bacteria</taxon>
        <taxon>Pseudomonadati</taxon>
        <taxon>Pseudomonadota</taxon>
        <taxon>Alphaproteobacteria</taxon>
        <taxon>Rhodobacterales</taxon>
        <taxon>Paracoccaceae</taxon>
        <taxon>Pseudaestuariivita</taxon>
    </lineage>
</organism>
<comment type="caution">
    <text evidence="1">The sequence shown here is derived from an EMBL/GenBank/DDBJ whole genome shotgun (WGS) entry which is preliminary data.</text>
</comment>
<evidence type="ECO:0000313" key="2">
    <source>
        <dbReference type="Proteomes" id="UP000036938"/>
    </source>
</evidence>
<evidence type="ECO:0000313" key="1">
    <source>
        <dbReference type="EMBL" id="KNG91996.1"/>
    </source>
</evidence>
<dbReference type="EMBL" id="AQQZ01000019">
    <property type="protein sequence ID" value="KNG91996.1"/>
    <property type="molecule type" value="Genomic_DNA"/>
</dbReference>
<name>A0A0L1JJS1_9RHOB</name>
<gene>
    <name evidence="1" type="ORF">ATO11_19610</name>
</gene>
<dbReference type="AlphaFoldDB" id="A0A0L1JJS1"/>
<protein>
    <submittedName>
        <fullName evidence="1">Uncharacterized protein</fullName>
    </submittedName>
</protein>
<dbReference type="Proteomes" id="UP000036938">
    <property type="component" value="Unassembled WGS sequence"/>
</dbReference>
<proteinExistence type="predicted"/>